<dbReference type="UniPathway" id="UPA00070">
    <property type="reaction ID" value="UER00117"/>
</dbReference>
<evidence type="ECO:0000256" key="2">
    <source>
        <dbReference type="ARBA" id="ARBA00022801"/>
    </source>
</evidence>
<dbReference type="PROSITE" id="PS00483">
    <property type="entry name" value="DIHYDROOROTASE_2"/>
    <property type="match status" value="1"/>
</dbReference>
<evidence type="ECO:0000313" key="6">
    <source>
        <dbReference type="EMBL" id="KAA8526669.1"/>
    </source>
</evidence>
<evidence type="ECO:0000256" key="1">
    <source>
        <dbReference type="ARBA" id="ARBA00022723"/>
    </source>
</evidence>
<evidence type="ECO:0000313" key="7">
    <source>
        <dbReference type="Proteomes" id="UP000325577"/>
    </source>
</evidence>
<dbReference type="GO" id="GO:0004151">
    <property type="term" value="F:dihydroorotase activity"/>
    <property type="evidence" value="ECO:0007669"/>
    <property type="project" value="InterPro"/>
</dbReference>
<feature type="region of interest" description="Disordered" evidence="5">
    <location>
        <begin position="1"/>
        <end position="24"/>
    </location>
</feature>
<name>A0A5J5A8N3_9ASTE</name>
<protein>
    <submittedName>
        <fullName evidence="6">Uncharacterized protein</fullName>
    </submittedName>
</protein>
<dbReference type="AlphaFoldDB" id="A0A5J5A8N3"/>
<dbReference type="PANTHER" id="PTHR43137:SF1">
    <property type="entry name" value="DIHYDROOROTASE"/>
    <property type="match status" value="1"/>
</dbReference>
<evidence type="ECO:0000256" key="4">
    <source>
        <dbReference type="ARBA" id="ARBA00022975"/>
    </source>
</evidence>
<evidence type="ECO:0000256" key="5">
    <source>
        <dbReference type="SAM" id="MobiDB-lite"/>
    </source>
</evidence>
<keyword evidence="4" id="KW-0665">Pyrimidine biosynthesis</keyword>
<proteinExistence type="predicted"/>
<accession>A0A5J5A8N3</accession>
<keyword evidence="3" id="KW-0862">Zinc</keyword>
<dbReference type="GO" id="GO:0006207">
    <property type="term" value="P:'de novo' pyrimidine nucleobase biosynthetic process"/>
    <property type="evidence" value="ECO:0007669"/>
    <property type="project" value="TreeGrafter"/>
</dbReference>
<dbReference type="InterPro" id="IPR002195">
    <property type="entry name" value="Dihydroorotase_CS"/>
</dbReference>
<dbReference type="GO" id="GO:0046872">
    <property type="term" value="F:metal ion binding"/>
    <property type="evidence" value="ECO:0007669"/>
    <property type="project" value="UniProtKB-KW"/>
</dbReference>
<dbReference type="PANTHER" id="PTHR43137">
    <property type="entry name" value="DIHYDROOROTASE"/>
    <property type="match status" value="1"/>
</dbReference>
<gene>
    <name evidence="6" type="ORF">F0562_008128</name>
</gene>
<dbReference type="GO" id="GO:0009507">
    <property type="term" value="C:chloroplast"/>
    <property type="evidence" value="ECO:0007669"/>
    <property type="project" value="TreeGrafter"/>
</dbReference>
<evidence type="ECO:0000256" key="3">
    <source>
        <dbReference type="ARBA" id="ARBA00022833"/>
    </source>
</evidence>
<organism evidence="6 7">
    <name type="scientific">Nyssa sinensis</name>
    <dbReference type="NCBI Taxonomy" id="561372"/>
    <lineage>
        <taxon>Eukaryota</taxon>
        <taxon>Viridiplantae</taxon>
        <taxon>Streptophyta</taxon>
        <taxon>Embryophyta</taxon>
        <taxon>Tracheophyta</taxon>
        <taxon>Spermatophyta</taxon>
        <taxon>Magnoliopsida</taxon>
        <taxon>eudicotyledons</taxon>
        <taxon>Gunneridae</taxon>
        <taxon>Pentapetalae</taxon>
        <taxon>asterids</taxon>
        <taxon>Cornales</taxon>
        <taxon>Nyssaceae</taxon>
        <taxon>Nyssa</taxon>
    </lineage>
</organism>
<dbReference type="SUPFAM" id="SSF51556">
    <property type="entry name" value="Metallo-dependent hydrolases"/>
    <property type="match status" value="1"/>
</dbReference>
<dbReference type="InterPro" id="IPR032466">
    <property type="entry name" value="Metal_Hydrolase"/>
</dbReference>
<dbReference type="GO" id="GO:0044205">
    <property type="term" value="P:'de novo' UMP biosynthetic process"/>
    <property type="evidence" value="ECO:0007669"/>
    <property type="project" value="UniProtKB-UniPathway"/>
</dbReference>
<sequence length="211" mass="22998">MVEQGQRTRWGDTSCDSDAIEESSGSGIVIQDSATVEIDNKFMEDDEKIFFVSSKENHEDLDGSEPAMRTLGSIEGGRVARAKGSFAGTAFKHCGQAIVSAVTSGSKRFFLGTDSAPHERRRKECPCGCAGIYNAPLALSLYAKVGTLDKLEAFISFNGPDFYGLLRNTSKIKLSKKPWKVPESYSFAYGDIVPVLAGETLDWLPYRVCCA</sequence>
<keyword evidence="2" id="KW-0378">Hydrolase</keyword>
<keyword evidence="1" id="KW-0479">Metal-binding</keyword>
<keyword evidence="7" id="KW-1185">Reference proteome</keyword>
<dbReference type="EMBL" id="CM018046">
    <property type="protein sequence ID" value="KAA8526669.1"/>
    <property type="molecule type" value="Genomic_DNA"/>
</dbReference>
<dbReference type="Gene3D" id="3.20.20.140">
    <property type="entry name" value="Metal-dependent hydrolases"/>
    <property type="match status" value="1"/>
</dbReference>
<reference evidence="6 7" key="1">
    <citation type="submission" date="2019-09" db="EMBL/GenBank/DDBJ databases">
        <title>A chromosome-level genome assembly of the Chinese tupelo Nyssa sinensis.</title>
        <authorList>
            <person name="Yang X."/>
            <person name="Kang M."/>
            <person name="Yang Y."/>
            <person name="Xiong H."/>
            <person name="Wang M."/>
            <person name="Zhang Z."/>
            <person name="Wang Z."/>
            <person name="Wu H."/>
            <person name="Ma T."/>
            <person name="Liu J."/>
            <person name="Xi Z."/>
        </authorList>
    </citation>
    <scope>NUCLEOTIDE SEQUENCE [LARGE SCALE GENOMIC DNA]</scope>
    <source>
        <strain evidence="6">J267</strain>
        <tissue evidence="6">Leaf</tissue>
    </source>
</reference>
<dbReference type="InterPro" id="IPR004721">
    <property type="entry name" value="DHOdimr"/>
</dbReference>
<dbReference type="Proteomes" id="UP000325577">
    <property type="component" value="Linkage Group LG3"/>
</dbReference>
<dbReference type="OrthoDB" id="1659734at2759"/>